<dbReference type="SUPFAM" id="SSF51338">
    <property type="entry name" value="Composite domain of metallo-dependent hydrolases"/>
    <property type="match status" value="1"/>
</dbReference>
<evidence type="ECO:0000256" key="4">
    <source>
        <dbReference type="ARBA" id="ARBA00023277"/>
    </source>
</evidence>
<feature type="binding site" evidence="7">
    <location>
        <position position="141"/>
    </location>
    <ligand>
        <name>substrate</name>
    </ligand>
</feature>
<dbReference type="CDD" id="cd00854">
    <property type="entry name" value="NagA"/>
    <property type="match status" value="1"/>
</dbReference>
<dbReference type="SUPFAM" id="SSF51556">
    <property type="entry name" value="Metallo-dependent hydrolases"/>
    <property type="match status" value="1"/>
</dbReference>
<dbReference type="AlphaFoldDB" id="A0A1H5VJS9"/>
<dbReference type="Gene3D" id="2.30.40.10">
    <property type="entry name" value="Urease, subunit C, domain 1"/>
    <property type="match status" value="1"/>
</dbReference>
<evidence type="ECO:0000256" key="5">
    <source>
        <dbReference type="PIRNR" id="PIRNR038994"/>
    </source>
</evidence>
<feature type="binding site" evidence="8">
    <location>
        <position position="130"/>
    </location>
    <ligand>
        <name>Zn(2+)</name>
        <dbReference type="ChEBI" id="CHEBI:29105"/>
    </ligand>
</feature>
<organism evidence="10 11">
    <name type="scientific">Vibrio hangzhouensis</name>
    <dbReference type="NCBI Taxonomy" id="462991"/>
    <lineage>
        <taxon>Bacteria</taxon>
        <taxon>Pseudomonadati</taxon>
        <taxon>Pseudomonadota</taxon>
        <taxon>Gammaproteobacteria</taxon>
        <taxon>Vibrionales</taxon>
        <taxon>Vibrionaceae</taxon>
        <taxon>Vibrio</taxon>
    </lineage>
</organism>
<keyword evidence="11" id="KW-1185">Reference proteome</keyword>
<reference evidence="11" key="1">
    <citation type="submission" date="2016-10" db="EMBL/GenBank/DDBJ databases">
        <authorList>
            <person name="Varghese N."/>
            <person name="Submissions S."/>
        </authorList>
    </citation>
    <scope>NUCLEOTIDE SEQUENCE [LARGE SCALE GENOMIC DNA]</scope>
    <source>
        <strain evidence="11">CGMCC 1.7062</strain>
    </source>
</reference>
<evidence type="ECO:0000256" key="1">
    <source>
        <dbReference type="ARBA" id="ARBA00010716"/>
    </source>
</evidence>
<feature type="binding site" evidence="8">
    <location>
        <position position="194"/>
    </location>
    <ligand>
        <name>Zn(2+)</name>
        <dbReference type="ChEBI" id="CHEBI:29105"/>
    </ligand>
</feature>
<feature type="binding site" evidence="7">
    <location>
        <begin position="218"/>
        <end position="219"/>
    </location>
    <ligand>
        <name>substrate</name>
    </ligand>
</feature>
<dbReference type="Proteomes" id="UP000236721">
    <property type="component" value="Unassembled WGS sequence"/>
</dbReference>
<dbReference type="EMBL" id="FNVG01000004">
    <property type="protein sequence ID" value="SEF87286.1"/>
    <property type="molecule type" value="Genomic_DNA"/>
</dbReference>
<dbReference type="Pfam" id="PF01979">
    <property type="entry name" value="Amidohydro_1"/>
    <property type="match status" value="1"/>
</dbReference>
<feature type="domain" description="Amidohydrolase-related" evidence="9">
    <location>
        <begin position="53"/>
        <end position="376"/>
    </location>
</feature>
<feature type="binding site" evidence="7">
    <location>
        <position position="250"/>
    </location>
    <ligand>
        <name>substrate</name>
    </ligand>
</feature>
<evidence type="ECO:0000313" key="10">
    <source>
        <dbReference type="EMBL" id="SEF87286.1"/>
    </source>
</evidence>
<comment type="cofactor">
    <cofactor evidence="8">
        <name>a divalent metal cation</name>
        <dbReference type="ChEBI" id="CHEBI:60240"/>
    </cofactor>
    <text evidence="8">Binds 1 divalent metal cation per subunit.</text>
</comment>
<dbReference type="OrthoDB" id="9776488at2"/>
<evidence type="ECO:0000256" key="7">
    <source>
        <dbReference type="PIRSR" id="PIRSR038994-2"/>
    </source>
</evidence>
<dbReference type="GO" id="GO:0008448">
    <property type="term" value="F:N-acetylglucosamine-6-phosphate deacetylase activity"/>
    <property type="evidence" value="ECO:0007669"/>
    <property type="project" value="InterPro"/>
</dbReference>
<name>A0A1H5VJS9_9VIBR</name>
<feature type="binding site" evidence="7">
    <location>
        <position position="226"/>
    </location>
    <ligand>
        <name>substrate</name>
    </ligand>
</feature>
<dbReference type="InterPro" id="IPR032466">
    <property type="entry name" value="Metal_Hydrolase"/>
</dbReference>
<dbReference type="PANTHER" id="PTHR11113:SF14">
    <property type="entry name" value="N-ACETYLGLUCOSAMINE-6-PHOSPHATE DEACETYLASE"/>
    <property type="match status" value="1"/>
</dbReference>
<evidence type="ECO:0000256" key="3">
    <source>
        <dbReference type="ARBA" id="ARBA00022801"/>
    </source>
</evidence>
<gene>
    <name evidence="10" type="ORF">SAMN04488244_104230</name>
</gene>
<dbReference type="InterPro" id="IPR003764">
    <property type="entry name" value="GlcNAc_6-P_deAcase"/>
</dbReference>
<keyword evidence="4 5" id="KW-0119">Carbohydrate metabolism</keyword>
<keyword evidence="2 8" id="KW-0479">Metal-binding</keyword>
<dbReference type="NCBIfam" id="TIGR00221">
    <property type="entry name" value="nagA"/>
    <property type="match status" value="1"/>
</dbReference>
<sequence length="377" mass="40484">MTVKAMSAQRVFDGERFHIDAAVVWNDQTIVDIVPKSELSGTVPCTDFADKLIAPGFIDLQVNGGGDVMFNSDTSVEGIDMICRAHRKHGTAYLLPTLISASPQQMKQALLAAEQAIEGQVRGVLGVHLEGPWLNKNKKGAHDADKFYSPSVTQLEAFPWLNNGVNFVTLAAENMAPESLQWLRDHDVVVSCGHSNATSDSLPDSKLKLVNGFTHLFNAMSPLEGREPGVVGTALMTDHAWCSIIVDGIHVAPQNVHLAKRVKPDNKLLIVTDAMASVGSVTNRFVLDGEEISVQDGRLVNSQGALAGAHIGMDQSVANVIEWGFDEAEALRMASTYPALALNLSELGLIKPGYHAAATVLNSDYSAHAVMVDGEIL</sequence>
<accession>A0A1H5VJS9</accession>
<feature type="active site" description="Proton donor/acceptor" evidence="6">
    <location>
        <position position="273"/>
    </location>
</feature>
<dbReference type="Gene3D" id="3.20.20.140">
    <property type="entry name" value="Metal-dependent hydrolases"/>
    <property type="match status" value="1"/>
</dbReference>
<feature type="binding site" evidence="7">
    <location>
        <begin position="306"/>
        <end position="308"/>
    </location>
    <ligand>
        <name>substrate</name>
    </ligand>
</feature>
<dbReference type="GO" id="GO:0046872">
    <property type="term" value="F:metal ion binding"/>
    <property type="evidence" value="ECO:0007669"/>
    <property type="project" value="UniProtKB-KW"/>
</dbReference>
<proteinExistence type="inferred from homology"/>
<evidence type="ECO:0000313" key="11">
    <source>
        <dbReference type="Proteomes" id="UP000236721"/>
    </source>
</evidence>
<evidence type="ECO:0000256" key="8">
    <source>
        <dbReference type="PIRSR" id="PIRSR038994-3"/>
    </source>
</evidence>
<evidence type="ECO:0000259" key="9">
    <source>
        <dbReference type="Pfam" id="PF01979"/>
    </source>
</evidence>
<evidence type="ECO:0000256" key="2">
    <source>
        <dbReference type="ARBA" id="ARBA00022723"/>
    </source>
</evidence>
<dbReference type="GO" id="GO:0006046">
    <property type="term" value="P:N-acetylglucosamine catabolic process"/>
    <property type="evidence" value="ECO:0007669"/>
    <property type="project" value="TreeGrafter"/>
</dbReference>
<dbReference type="RefSeq" id="WP_103879495.1">
    <property type="nucleotide sequence ID" value="NZ_FNVG01000004.1"/>
</dbReference>
<protein>
    <submittedName>
        <fullName evidence="10">N-acetylglucosamine-6-phosphate deacetylase</fullName>
    </submittedName>
</protein>
<dbReference type="InterPro" id="IPR011059">
    <property type="entry name" value="Metal-dep_hydrolase_composite"/>
</dbReference>
<keyword evidence="3 5" id="KW-0378">Hydrolase</keyword>
<dbReference type="PANTHER" id="PTHR11113">
    <property type="entry name" value="N-ACETYLGLUCOSAMINE-6-PHOSPHATE DEACETYLASE"/>
    <property type="match status" value="1"/>
</dbReference>
<evidence type="ECO:0000256" key="6">
    <source>
        <dbReference type="PIRSR" id="PIRSR038994-1"/>
    </source>
</evidence>
<feature type="binding site" evidence="8">
    <location>
        <position position="215"/>
    </location>
    <ligand>
        <name>Zn(2+)</name>
        <dbReference type="ChEBI" id="CHEBI:29105"/>
    </ligand>
</feature>
<dbReference type="PIRSF" id="PIRSF038994">
    <property type="entry name" value="NagA"/>
    <property type="match status" value="1"/>
</dbReference>
<dbReference type="InterPro" id="IPR006680">
    <property type="entry name" value="Amidohydro-rel"/>
</dbReference>
<comment type="similarity">
    <text evidence="1 5">Belongs to the metallo-dependent hydrolases superfamily. NagA family.</text>
</comment>